<protein>
    <recommendedName>
        <fullName evidence="3">Glycosyltransferase</fullName>
    </recommendedName>
</protein>
<dbReference type="Proteomes" id="UP000238949">
    <property type="component" value="Unassembled WGS sequence"/>
</dbReference>
<organism evidence="1 2">
    <name type="scientific">Alteromonas alba</name>
    <dbReference type="NCBI Taxonomy" id="2079529"/>
    <lineage>
        <taxon>Bacteria</taxon>
        <taxon>Pseudomonadati</taxon>
        <taxon>Pseudomonadota</taxon>
        <taxon>Gammaproteobacteria</taxon>
        <taxon>Alteromonadales</taxon>
        <taxon>Alteromonadaceae</taxon>
        <taxon>Alteromonas/Salinimonas group</taxon>
        <taxon>Alteromonas</taxon>
    </lineage>
</organism>
<dbReference type="OrthoDB" id="5465469at2"/>
<dbReference type="RefSeq" id="WP_105934304.1">
    <property type="nucleotide sequence ID" value="NZ_PVNP01000080.1"/>
</dbReference>
<dbReference type="Gene3D" id="3.90.550.10">
    <property type="entry name" value="Spore Coat Polysaccharide Biosynthesis Protein SpsA, Chain A"/>
    <property type="match status" value="1"/>
</dbReference>
<proteinExistence type="predicted"/>
<name>A0A2S9VBY7_9ALTE</name>
<dbReference type="EMBL" id="PVNP01000080">
    <property type="protein sequence ID" value="PRO73946.1"/>
    <property type="molecule type" value="Genomic_DNA"/>
</dbReference>
<dbReference type="AlphaFoldDB" id="A0A2S9VBY7"/>
<keyword evidence="2" id="KW-1185">Reference proteome</keyword>
<accession>A0A2S9VBY7</accession>
<evidence type="ECO:0008006" key="3">
    <source>
        <dbReference type="Google" id="ProtNLM"/>
    </source>
</evidence>
<comment type="caution">
    <text evidence="1">The sequence shown here is derived from an EMBL/GenBank/DDBJ whole genome shotgun (WGS) entry which is preliminary data.</text>
</comment>
<evidence type="ECO:0000313" key="1">
    <source>
        <dbReference type="EMBL" id="PRO73946.1"/>
    </source>
</evidence>
<dbReference type="InterPro" id="IPR029044">
    <property type="entry name" value="Nucleotide-diphossugar_trans"/>
</dbReference>
<dbReference type="SUPFAM" id="SSF53448">
    <property type="entry name" value="Nucleotide-diphospho-sugar transferases"/>
    <property type="match status" value="1"/>
</dbReference>
<reference evidence="2" key="1">
    <citation type="journal article" date="2020" name="Int. J. Syst. Evol. Microbiol.">
        <title>Alteromonas alba sp. nov., a marine bacterium isolated from the seawater of the West Pacific Ocean.</title>
        <authorList>
            <person name="Sun C."/>
            <person name="Wu Y.-H."/>
            <person name="Xamxidin M."/>
            <person name="Cheng H."/>
            <person name="Xu X.-W."/>
        </authorList>
    </citation>
    <scope>NUCLEOTIDE SEQUENCE [LARGE SCALE GENOMIC DNA]</scope>
    <source>
        <strain evidence="2">190</strain>
    </source>
</reference>
<gene>
    <name evidence="1" type="ORF">C6Y40_08990</name>
</gene>
<sequence length="334" mass="37760">MFKKKKADLIVSLTTYGQRTQTVHHTIRSLLNQSLLPKKIVLWLDENEFASATVPASLKAISSASFEIRFCPNLRSYKKLVPALRLFPNETIITVDDDFEYPVGLIEELYNYSIQYPDHVIAARGRIINRQECTVAPYPSWQFISQPHAISGAHCLIPIGYGGVLYPPGCFHQEVTNESAFMSIAPHADDLWFKAMTWLKNTPVVVLPIATSMQMKTIEGTQESALYLTHNAGDANTDQMKALLQRFPELSTKLTSVDFYNCKTDIQFLLQQQQLVMLGKEAKEKVTEIRNAALFLENQQLGLAYQLMTLASKLKPEGTFIKDKLAAWQSKLKK</sequence>
<evidence type="ECO:0000313" key="2">
    <source>
        <dbReference type="Proteomes" id="UP000238949"/>
    </source>
</evidence>